<evidence type="ECO:0000313" key="8">
    <source>
        <dbReference type="EMBL" id="KAJ3428154.1"/>
    </source>
</evidence>
<keyword evidence="6 7" id="KW-0143">Chaperone</keyword>
<dbReference type="PROSITE" id="PS00751">
    <property type="entry name" value="TCP1_2"/>
    <property type="match status" value="1"/>
</dbReference>
<comment type="caution">
    <text evidence="8">The sequence shown here is derived from an EMBL/GenBank/DDBJ whole genome shotgun (WGS) entry which is preliminary data.</text>
</comment>
<dbReference type="Proteomes" id="UP001146793">
    <property type="component" value="Unassembled WGS sequence"/>
</dbReference>
<dbReference type="NCBIfam" id="TIGR02347">
    <property type="entry name" value="chap_CCT_zeta"/>
    <property type="match status" value="1"/>
</dbReference>
<dbReference type="GO" id="GO:0016887">
    <property type="term" value="F:ATP hydrolysis activity"/>
    <property type="evidence" value="ECO:0007669"/>
    <property type="project" value="InterPro"/>
</dbReference>
<dbReference type="SUPFAM" id="SSF52029">
    <property type="entry name" value="GroEL apical domain-like"/>
    <property type="match status" value="1"/>
</dbReference>
<dbReference type="GO" id="GO:0005524">
    <property type="term" value="F:ATP binding"/>
    <property type="evidence" value="ECO:0007669"/>
    <property type="project" value="UniProtKB-KW"/>
</dbReference>
<keyword evidence="5 7" id="KW-0067">ATP-binding</keyword>
<dbReference type="InterPro" id="IPR002194">
    <property type="entry name" value="Chaperonin_TCP-1_CS"/>
</dbReference>
<dbReference type="Pfam" id="PF00118">
    <property type="entry name" value="Cpn60_TCP1"/>
    <property type="match status" value="1"/>
</dbReference>
<name>A0AAV7YL42_9EUKA</name>
<dbReference type="InterPro" id="IPR027413">
    <property type="entry name" value="GROEL-like_equatorial_sf"/>
</dbReference>
<keyword evidence="4 7" id="KW-0547">Nucleotide-binding</keyword>
<evidence type="ECO:0000256" key="7">
    <source>
        <dbReference type="RuleBase" id="RU004187"/>
    </source>
</evidence>
<dbReference type="AlphaFoldDB" id="A0AAV7YL42"/>
<dbReference type="Gene3D" id="3.30.260.10">
    <property type="entry name" value="TCP-1-like chaperonin intermediate domain"/>
    <property type="match status" value="1"/>
</dbReference>
<dbReference type="EMBL" id="JANTQA010000060">
    <property type="protein sequence ID" value="KAJ3428154.1"/>
    <property type="molecule type" value="Genomic_DNA"/>
</dbReference>
<dbReference type="GO" id="GO:0140662">
    <property type="term" value="F:ATP-dependent protein folding chaperone"/>
    <property type="evidence" value="ECO:0007669"/>
    <property type="project" value="InterPro"/>
</dbReference>
<dbReference type="FunFam" id="1.10.560.10:FF:000038">
    <property type="entry name" value="Chaperonin containing TCP1 subunit 6B"/>
    <property type="match status" value="1"/>
</dbReference>
<evidence type="ECO:0000256" key="6">
    <source>
        <dbReference type="ARBA" id="ARBA00023186"/>
    </source>
</evidence>
<dbReference type="PANTHER" id="PTHR11353">
    <property type="entry name" value="CHAPERONIN"/>
    <property type="match status" value="1"/>
</dbReference>
<gene>
    <name evidence="8" type="ORF">M0812_25786</name>
</gene>
<dbReference type="InterPro" id="IPR027409">
    <property type="entry name" value="GroEL-like_apical_dom_sf"/>
</dbReference>
<protein>
    <submittedName>
        <fullName evidence="8">T-complex protein 1 subunit zeta</fullName>
    </submittedName>
</protein>
<dbReference type="Gene3D" id="3.50.7.10">
    <property type="entry name" value="GroEL"/>
    <property type="match status" value="1"/>
</dbReference>
<dbReference type="Gene3D" id="1.10.560.10">
    <property type="entry name" value="GroEL-like equatorial domain"/>
    <property type="match status" value="1"/>
</dbReference>
<proteinExistence type="inferred from homology"/>
<dbReference type="GO" id="GO:0051082">
    <property type="term" value="F:unfolded protein binding"/>
    <property type="evidence" value="ECO:0007669"/>
    <property type="project" value="InterPro"/>
</dbReference>
<dbReference type="SUPFAM" id="SSF54849">
    <property type="entry name" value="GroEL-intermediate domain like"/>
    <property type="match status" value="1"/>
</dbReference>
<dbReference type="InterPro" id="IPR027410">
    <property type="entry name" value="TCP-1-like_intermed_sf"/>
</dbReference>
<dbReference type="CDD" id="cd03342">
    <property type="entry name" value="TCP1_zeta"/>
    <property type="match status" value="1"/>
</dbReference>
<evidence type="ECO:0000256" key="1">
    <source>
        <dbReference type="ARBA" id="ARBA00004496"/>
    </source>
</evidence>
<dbReference type="FunFam" id="1.10.560.10:FF:000058">
    <property type="entry name" value="T-complex protein 1 subunit zeta"/>
    <property type="match status" value="1"/>
</dbReference>
<evidence type="ECO:0000256" key="2">
    <source>
        <dbReference type="ARBA" id="ARBA00008020"/>
    </source>
</evidence>
<dbReference type="PROSITE" id="PS00750">
    <property type="entry name" value="TCP1_1"/>
    <property type="match status" value="1"/>
</dbReference>
<sequence length="539" mass="60040">MSLRQLNKNSDIAQFGQALYINLSAAKGLQAVLRSNLGPKGTIKMLVSGSGDIKITKDGKVLLDEMHITNPTAGMIASTASTQDRISGDGTTSTILIIGELLKQAERYLLEGVHPRILVEAFKLCRTKAVDFLDSFKIEKEITKEFLIEVAQTSLRTKLKQEVADLLSEIVVNAVLTVKREPNKKTGVIPIDLHMIEIMLMQHKLDTETKFIDGIVLDHGPRHPKMPKRVENAYILTCNVSLEYEKTEINSKFFYSTGEEREKQVKAERSFVNARVQKIIDLKNEVCKDGKHGFVVVNQKGIDPESLELLQKAGIMGMRRAKKRNMERLTLACGGTPLNSLEGMTIDVLGEAGLVYEHILGEEKFCFIEKPKTPKACTILIKGPNKYTITQLKDAVRDGLRAVKNVFDDKCVIPGAACFELALHRHLIEYKKSVKGKMKLGVQAFADAMLVIPKVLVENAGFDHQDVLINVLDEFEKGNKVGINLESGEAMDPQLMGVWDNYKVKRQQLNSCSIISSQLLLVDEVISAGKSEKKDKMKH</sequence>
<dbReference type="InterPro" id="IPR017998">
    <property type="entry name" value="Chaperone_TCP-1"/>
</dbReference>
<dbReference type="InterPro" id="IPR002423">
    <property type="entry name" value="Cpn60/GroEL/TCP-1"/>
</dbReference>
<dbReference type="FunFam" id="3.30.260.10:FF:000017">
    <property type="entry name" value="T-complex protein 1 subunit zeta"/>
    <property type="match status" value="1"/>
</dbReference>
<evidence type="ECO:0000256" key="3">
    <source>
        <dbReference type="ARBA" id="ARBA00022490"/>
    </source>
</evidence>
<reference evidence="8" key="1">
    <citation type="submission" date="2022-08" db="EMBL/GenBank/DDBJ databases">
        <title>Novel sulphate-reducing endosymbionts in the free-living metamonad Anaeramoeba.</title>
        <authorList>
            <person name="Jerlstrom-Hultqvist J."/>
            <person name="Cepicka I."/>
            <person name="Gallot-Lavallee L."/>
            <person name="Salas-Leiva D."/>
            <person name="Curtis B.A."/>
            <person name="Zahonova K."/>
            <person name="Pipaliya S."/>
            <person name="Dacks J."/>
            <person name="Roger A.J."/>
        </authorList>
    </citation>
    <scope>NUCLEOTIDE SEQUENCE</scope>
    <source>
        <strain evidence="8">Busselton2</strain>
    </source>
</reference>
<organism evidence="8 9">
    <name type="scientific">Anaeramoeba flamelloides</name>
    <dbReference type="NCBI Taxonomy" id="1746091"/>
    <lineage>
        <taxon>Eukaryota</taxon>
        <taxon>Metamonada</taxon>
        <taxon>Anaeramoebidae</taxon>
        <taxon>Anaeramoeba</taxon>
    </lineage>
</organism>
<dbReference type="SUPFAM" id="SSF48592">
    <property type="entry name" value="GroEL equatorial domain-like"/>
    <property type="match status" value="1"/>
</dbReference>
<comment type="similarity">
    <text evidence="2 7">Belongs to the TCP-1 chaperonin family.</text>
</comment>
<comment type="subcellular location">
    <subcellularLocation>
        <location evidence="1">Cytoplasm</location>
    </subcellularLocation>
</comment>
<accession>A0AAV7YL42</accession>
<dbReference type="InterPro" id="IPR012722">
    <property type="entry name" value="Chap_CCT_zeta"/>
</dbReference>
<dbReference type="PRINTS" id="PR00304">
    <property type="entry name" value="TCOMPLEXTCP1"/>
</dbReference>
<evidence type="ECO:0000256" key="4">
    <source>
        <dbReference type="ARBA" id="ARBA00022741"/>
    </source>
</evidence>
<dbReference type="GO" id="GO:0005737">
    <property type="term" value="C:cytoplasm"/>
    <property type="evidence" value="ECO:0007669"/>
    <property type="project" value="UniProtKB-SubCell"/>
</dbReference>
<evidence type="ECO:0000313" key="9">
    <source>
        <dbReference type="Proteomes" id="UP001146793"/>
    </source>
</evidence>
<dbReference type="FunFam" id="3.50.7.10:FF:000004">
    <property type="entry name" value="T-complex protein 1 subunit zeta"/>
    <property type="match status" value="1"/>
</dbReference>
<evidence type="ECO:0000256" key="5">
    <source>
        <dbReference type="ARBA" id="ARBA00022840"/>
    </source>
</evidence>
<keyword evidence="3" id="KW-0963">Cytoplasm</keyword>